<dbReference type="SMART" id="SM00147">
    <property type="entry name" value="RasGEF"/>
    <property type="match status" value="1"/>
</dbReference>
<dbReference type="PANTHER" id="PTHR23113:SF35">
    <property type="entry name" value="RAL GUANINE NUCLEOTIDE DISSOCIATION STIMULATOR"/>
    <property type="match status" value="1"/>
</dbReference>
<dbReference type="PROSITE" id="PS00720">
    <property type="entry name" value="RASGEF"/>
    <property type="match status" value="1"/>
</dbReference>
<dbReference type="InterPro" id="IPR015758">
    <property type="entry name" value="RalGDS_RA"/>
</dbReference>
<feature type="domain" description="Ras-associating" evidence="5">
    <location>
        <begin position="788"/>
        <end position="875"/>
    </location>
</feature>
<dbReference type="InterPro" id="IPR036964">
    <property type="entry name" value="RASGEF_cat_dom_sf"/>
</dbReference>
<evidence type="ECO:0000259" key="4">
    <source>
        <dbReference type="PROSITE" id="PS50009"/>
    </source>
</evidence>
<keyword evidence="7" id="KW-1185">Reference proteome</keyword>
<organism evidence="6 7">
    <name type="scientific">Scophthalmus maximus</name>
    <name type="common">Turbot</name>
    <name type="synonym">Psetta maxima</name>
    <dbReference type="NCBI Taxonomy" id="52904"/>
    <lineage>
        <taxon>Eukaryota</taxon>
        <taxon>Metazoa</taxon>
        <taxon>Chordata</taxon>
        <taxon>Craniata</taxon>
        <taxon>Vertebrata</taxon>
        <taxon>Euteleostomi</taxon>
        <taxon>Actinopterygii</taxon>
        <taxon>Neopterygii</taxon>
        <taxon>Teleostei</taxon>
        <taxon>Neoteleostei</taxon>
        <taxon>Acanthomorphata</taxon>
        <taxon>Carangaria</taxon>
        <taxon>Pleuronectiformes</taxon>
        <taxon>Pleuronectoidei</taxon>
        <taxon>Scophthalmidae</taxon>
        <taxon>Scophthalmus</taxon>
    </lineage>
</organism>
<dbReference type="Pfam" id="PF00617">
    <property type="entry name" value="RasGEF"/>
    <property type="match status" value="1"/>
</dbReference>
<dbReference type="GO" id="GO:0005085">
    <property type="term" value="F:guanyl-nucleotide exchange factor activity"/>
    <property type="evidence" value="ECO:0007669"/>
    <property type="project" value="UniProtKB-KW"/>
</dbReference>
<evidence type="ECO:0000313" key="7">
    <source>
        <dbReference type="Proteomes" id="UP000246464"/>
    </source>
</evidence>
<dbReference type="CDD" id="cd17209">
    <property type="entry name" value="RA_RalGDS"/>
    <property type="match status" value="1"/>
</dbReference>
<dbReference type="SMART" id="SM00314">
    <property type="entry name" value="RA"/>
    <property type="match status" value="1"/>
</dbReference>
<evidence type="ECO:0000259" key="5">
    <source>
        <dbReference type="PROSITE" id="PS50200"/>
    </source>
</evidence>
<evidence type="ECO:0000256" key="1">
    <source>
        <dbReference type="ARBA" id="ARBA00022658"/>
    </source>
</evidence>
<dbReference type="GO" id="GO:0007265">
    <property type="term" value="P:Ras protein signal transduction"/>
    <property type="evidence" value="ECO:0007669"/>
    <property type="project" value="TreeGrafter"/>
</dbReference>
<proteinExistence type="predicted"/>
<feature type="compositionally biased region" description="Gly residues" evidence="3">
    <location>
        <begin position="672"/>
        <end position="685"/>
    </location>
</feature>
<feature type="region of interest" description="Disordered" evidence="3">
    <location>
        <begin position="220"/>
        <end position="240"/>
    </location>
</feature>
<dbReference type="InterPro" id="IPR001895">
    <property type="entry name" value="RASGEF_cat_dom"/>
</dbReference>
<dbReference type="InterPro" id="IPR008937">
    <property type="entry name" value="Ras-like_GEF"/>
</dbReference>
<feature type="compositionally biased region" description="Low complexity" evidence="3">
    <location>
        <begin position="732"/>
        <end position="761"/>
    </location>
</feature>
<feature type="domain" description="Ras-GEF" evidence="4">
    <location>
        <begin position="355"/>
        <end position="620"/>
    </location>
</feature>
<evidence type="ECO:0000256" key="3">
    <source>
        <dbReference type="SAM" id="MobiDB-lite"/>
    </source>
</evidence>
<dbReference type="SUPFAM" id="SSF48366">
    <property type="entry name" value="Ras GEF"/>
    <property type="match status" value="1"/>
</dbReference>
<dbReference type="AlphaFoldDB" id="A0A2U9BWZ7"/>
<dbReference type="InterPro" id="IPR000159">
    <property type="entry name" value="RA_dom"/>
</dbReference>
<dbReference type="Pfam" id="PF00788">
    <property type="entry name" value="RA"/>
    <property type="match status" value="1"/>
</dbReference>
<reference evidence="6 7" key="1">
    <citation type="submission" date="2017-12" db="EMBL/GenBank/DDBJ databases">
        <title>Integrating genomic resources of turbot (Scophthalmus maximus) in depth evaluation of genetic and physical mapping variation across individuals.</title>
        <authorList>
            <person name="Martinez P."/>
        </authorList>
    </citation>
    <scope>NUCLEOTIDE SEQUENCE [LARGE SCALE GENOMIC DNA]</scope>
</reference>
<dbReference type="InterPro" id="IPR023578">
    <property type="entry name" value="Ras_GEF_dom_sf"/>
</dbReference>
<feature type="region of interest" description="Disordered" evidence="3">
    <location>
        <begin position="732"/>
        <end position="765"/>
    </location>
</feature>
<evidence type="ECO:0000256" key="2">
    <source>
        <dbReference type="PROSITE-ProRule" id="PRU00168"/>
    </source>
</evidence>
<feature type="compositionally biased region" description="Polar residues" evidence="3">
    <location>
        <begin position="1"/>
        <end position="19"/>
    </location>
</feature>
<dbReference type="Gene3D" id="3.10.20.90">
    <property type="entry name" value="Phosphatidylinositol 3-kinase Catalytic Subunit, Chain A, domain 1"/>
    <property type="match status" value="1"/>
</dbReference>
<dbReference type="Gene3D" id="1.10.840.10">
    <property type="entry name" value="Ras guanine-nucleotide exchange factors catalytic domain"/>
    <property type="match status" value="1"/>
</dbReference>
<protein>
    <submittedName>
        <fullName evidence="6">Putative ral guanine nucleotide dissociation stimulator</fullName>
    </submittedName>
</protein>
<gene>
    <name evidence="6" type="ORF">SMAX5B_019327</name>
</gene>
<name>A0A2U9BWZ7_SCOMX</name>
<dbReference type="STRING" id="52904.ENSSMAP00000026017"/>
<dbReference type="InterPro" id="IPR019804">
    <property type="entry name" value="Ras_G-nucl-exch_fac_CS"/>
</dbReference>
<accession>A0A2U9BWZ7</accession>
<feature type="region of interest" description="Disordered" evidence="3">
    <location>
        <begin position="1"/>
        <end position="39"/>
    </location>
</feature>
<dbReference type="PANTHER" id="PTHR23113">
    <property type="entry name" value="GUANINE NUCLEOTIDE EXCHANGE FACTOR"/>
    <property type="match status" value="1"/>
</dbReference>
<dbReference type="FunFam" id="1.10.840.10:FF:000005">
    <property type="entry name" value="Ral guanine nucleotide dissociation stimulator isoform 1"/>
    <property type="match status" value="1"/>
</dbReference>
<dbReference type="InterPro" id="IPR029071">
    <property type="entry name" value="Ubiquitin-like_domsf"/>
</dbReference>
<keyword evidence="1 2" id="KW-0344">Guanine-nucleotide releasing factor</keyword>
<feature type="compositionally biased region" description="Low complexity" evidence="3">
    <location>
        <begin position="122"/>
        <end position="139"/>
    </location>
</feature>
<feature type="region of interest" description="Disordered" evidence="3">
    <location>
        <begin position="93"/>
        <end position="148"/>
    </location>
</feature>
<feature type="compositionally biased region" description="Basic residues" evidence="3">
    <location>
        <begin position="111"/>
        <end position="121"/>
    </location>
</feature>
<sequence length="904" mass="99918">MWQNRLSRSRPWNKTSEISSIKRGAAAPGSSADQFKSVGTTERPLSAAGSVHLHASHVCIHSSTAGGSSGRAFVSDSAQQELFGFFPRFISEEPSAGAQTERQKQTAAGIARRRRSARRPRTTPSSPSRCGRCSCTSRPARGSGGWAWTRTPPSACTRPARCGPSRPARWSGWWSTWCRRSAARTPPTSPSSSARTAPSPPPGRCWISCSTDMPSSNTCLQPQHTEFPRTTAPTVRPSVPRSTVSSILGAWLDQYSEDFWTPPSYDCLHQLLSYLHRHLPGSDLERRARNLLAHFHRRQQCEPDPDGMKAGQERRGTPGGDTGNWRWENIGCPFATQEESGFEDEIPAFSFLSFDPIMVAEQFTLMDADLFKKVVPYHCLGGIWSQRDKKGKEHLAPTIRATVAQFNSVTNCVITTCLSNPVLKPNQRARLLERWIDVARECRILKNFSSLRAILSALQCNAIHRLKRTWEEVSRESFRTFRELSEIFSDDNNYSLSRELLVKEGTSKFATLEINPKRAQRRHQQQRDLGVMQGTIPYLGTFLTDLVMMDTAMKDYTEGGLINFEKRRKEFEVIAQIKLLQLASNNYSFTQDSHFREWFACVEKLSEAESYNLSCEIEPLSESASNTLRAKKNGGIMKRWSDRQLTEAGCSGAAGSHSKSFDHSHYRPYQGSGSGGGGGGGGGDSGDALSVTSVSSSGSDLEDVNASFLSDSPEGHERKFWECTSLSSLDTSGTGSSSGSASGSSSASSSSVSSSTPLAASRSHKRSVSAVSNYSTLSLPLYNQQVDDCCIIRVSLDVENGNLYKSILVTSQDKTPAVIRKAMIKHNLEREKTEDYELMQKISEDKELRIPDNANVFYAMNSTANYDFVLKKRGFARPVRAKNVASSTLPRMKQKGLKIAKGIF</sequence>
<feature type="region of interest" description="Disordered" evidence="3">
    <location>
        <begin position="300"/>
        <end position="322"/>
    </location>
</feature>
<dbReference type="Proteomes" id="UP000246464">
    <property type="component" value="Chromosome 9"/>
</dbReference>
<evidence type="ECO:0000313" key="6">
    <source>
        <dbReference type="EMBL" id="AWP07692.1"/>
    </source>
</evidence>
<dbReference type="FunFam" id="3.10.20.90:FF:000042">
    <property type="entry name" value="Ral guanine nucleotide dissociation stimulator isoform 1"/>
    <property type="match status" value="1"/>
</dbReference>
<dbReference type="SUPFAM" id="SSF54236">
    <property type="entry name" value="Ubiquitin-like"/>
    <property type="match status" value="1"/>
</dbReference>
<dbReference type="CDD" id="cd00155">
    <property type="entry name" value="RasGEF"/>
    <property type="match status" value="1"/>
</dbReference>
<feature type="compositionally biased region" description="Low complexity" evidence="3">
    <location>
        <begin position="686"/>
        <end position="699"/>
    </location>
</feature>
<dbReference type="PROSITE" id="PS50200">
    <property type="entry name" value="RA"/>
    <property type="match status" value="1"/>
</dbReference>
<dbReference type="GO" id="GO:0005886">
    <property type="term" value="C:plasma membrane"/>
    <property type="evidence" value="ECO:0007669"/>
    <property type="project" value="TreeGrafter"/>
</dbReference>
<feature type="region of interest" description="Disordered" evidence="3">
    <location>
        <begin position="651"/>
        <end position="714"/>
    </location>
</feature>
<dbReference type="EMBL" id="CP026251">
    <property type="protein sequence ID" value="AWP07692.1"/>
    <property type="molecule type" value="Genomic_DNA"/>
</dbReference>
<dbReference type="Gene3D" id="1.20.870.10">
    <property type="entry name" value="Son of sevenless (SoS) protein Chain: S domain 1"/>
    <property type="match status" value="1"/>
</dbReference>
<dbReference type="PROSITE" id="PS50009">
    <property type="entry name" value="RASGEF_CAT"/>
    <property type="match status" value="1"/>
</dbReference>